<comment type="caution">
    <text evidence="3">The sequence shown here is derived from an EMBL/GenBank/DDBJ whole genome shotgun (WGS) entry which is preliminary data.</text>
</comment>
<dbReference type="InterPro" id="IPR015947">
    <property type="entry name" value="PUA-like_sf"/>
</dbReference>
<name>A0ABV5T0V4_9MICO</name>
<dbReference type="RefSeq" id="WP_344713009.1">
    <property type="nucleotide sequence ID" value="NZ_BAAAWH010000001.1"/>
</dbReference>
<dbReference type="EMBL" id="JBHMBE010000003">
    <property type="protein sequence ID" value="MFB9646242.1"/>
    <property type="molecule type" value="Genomic_DNA"/>
</dbReference>
<dbReference type="Proteomes" id="UP001589611">
    <property type="component" value="Unassembled WGS sequence"/>
</dbReference>
<dbReference type="Pfam" id="PF02190">
    <property type="entry name" value="LON_substr_bdg"/>
    <property type="match status" value="1"/>
</dbReference>
<protein>
    <submittedName>
        <fullName evidence="3">LON peptidase substrate-binding domain-containing protein</fullName>
    </submittedName>
</protein>
<proteinExistence type="predicted"/>
<dbReference type="PANTHER" id="PTHR46732:SF8">
    <property type="entry name" value="ATP-DEPENDENT PROTEASE LA (LON) DOMAIN PROTEIN"/>
    <property type="match status" value="1"/>
</dbReference>
<gene>
    <name evidence="3" type="ORF">ACFFPJ_10575</name>
</gene>
<dbReference type="InterPro" id="IPR046336">
    <property type="entry name" value="Lon_prtase_N_sf"/>
</dbReference>
<dbReference type="InterPro" id="IPR003111">
    <property type="entry name" value="Lon_prtase_N"/>
</dbReference>
<feature type="compositionally biased region" description="Acidic residues" evidence="1">
    <location>
        <begin position="223"/>
        <end position="251"/>
    </location>
</feature>
<reference evidence="3 4" key="1">
    <citation type="submission" date="2024-09" db="EMBL/GenBank/DDBJ databases">
        <authorList>
            <person name="Sun Q."/>
            <person name="Mori K."/>
        </authorList>
    </citation>
    <scope>NUCLEOTIDE SEQUENCE [LARGE SCALE GENOMIC DNA]</scope>
    <source>
        <strain evidence="3 4">JCM 1342</strain>
    </source>
</reference>
<accession>A0ABV5T0V4</accession>
<evidence type="ECO:0000313" key="3">
    <source>
        <dbReference type="EMBL" id="MFB9646242.1"/>
    </source>
</evidence>
<dbReference type="SMART" id="SM00464">
    <property type="entry name" value="LON"/>
    <property type="match status" value="1"/>
</dbReference>
<evidence type="ECO:0000256" key="1">
    <source>
        <dbReference type="SAM" id="MobiDB-lite"/>
    </source>
</evidence>
<organism evidence="3 4">
    <name type="scientific">Microbacterium terregens</name>
    <dbReference type="NCBI Taxonomy" id="69363"/>
    <lineage>
        <taxon>Bacteria</taxon>
        <taxon>Bacillati</taxon>
        <taxon>Actinomycetota</taxon>
        <taxon>Actinomycetes</taxon>
        <taxon>Micrococcales</taxon>
        <taxon>Microbacteriaceae</taxon>
        <taxon>Microbacterium</taxon>
    </lineage>
</organism>
<dbReference type="PANTHER" id="PTHR46732">
    <property type="entry name" value="ATP-DEPENDENT PROTEASE LA (LON) DOMAIN PROTEIN"/>
    <property type="match status" value="1"/>
</dbReference>
<evidence type="ECO:0000259" key="2">
    <source>
        <dbReference type="PROSITE" id="PS51787"/>
    </source>
</evidence>
<evidence type="ECO:0000313" key="4">
    <source>
        <dbReference type="Proteomes" id="UP001589611"/>
    </source>
</evidence>
<dbReference type="Gene3D" id="2.30.130.40">
    <property type="entry name" value="LON domain-like"/>
    <property type="match status" value="1"/>
</dbReference>
<keyword evidence="4" id="KW-1185">Reference proteome</keyword>
<dbReference type="PROSITE" id="PS51787">
    <property type="entry name" value="LON_N"/>
    <property type="match status" value="1"/>
</dbReference>
<feature type="domain" description="Lon N-terminal" evidence="2">
    <location>
        <begin position="1"/>
        <end position="195"/>
    </location>
</feature>
<dbReference type="SUPFAM" id="SSF88697">
    <property type="entry name" value="PUA domain-like"/>
    <property type="match status" value="1"/>
</dbReference>
<feature type="region of interest" description="Disordered" evidence="1">
    <location>
        <begin position="214"/>
        <end position="251"/>
    </location>
</feature>
<sequence length="251" mass="27633">MANVPMFPLGAVLFPHTPLALRIFEERYLMMLGRLLDDDDPQFGVVLIERGSEVGGGEQRVRVGTMARITNVMAGESDIHLIAVGGSRVEVDEWRDDEPYPTASVRELPPLVWDDALTPLHTEAERIVRRVLSRAAEFAEVQWDPSIELSEDPLESSWQLAAIAPLGQLDQFRLLRSTTVGGLLRELIDLTLAAEPLLTTPPRGDDFDAALVDLLEEARAEDDASEDGSTEITQDDDDPDAASDDEPPPRA</sequence>